<dbReference type="GO" id="GO:0005507">
    <property type="term" value="F:copper ion binding"/>
    <property type="evidence" value="ECO:0007669"/>
    <property type="project" value="InterPro"/>
</dbReference>
<dbReference type="InterPro" id="IPR002429">
    <property type="entry name" value="CcO_II-like_C"/>
</dbReference>
<dbReference type="Gene3D" id="2.60.40.420">
    <property type="entry name" value="Cupredoxins - blue copper proteins"/>
    <property type="match status" value="1"/>
</dbReference>
<comment type="caution">
    <text evidence="10">The sequence shown here is derived from an EMBL/GenBank/DDBJ whole genome shotgun (WGS) entry which is preliminary data.</text>
</comment>
<evidence type="ECO:0000256" key="4">
    <source>
        <dbReference type="ARBA" id="ARBA00022723"/>
    </source>
</evidence>
<keyword evidence="11" id="KW-1185">Reference proteome</keyword>
<feature type="domain" description="Cytochrome oxidase subunit II copper A binding" evidence="9">
    <location>
        <begin position="81"/>
        <end position="176"/>
    </location>
</feature>
<evidence type="ECO:0000313" key="11">
    <source>
        <dbReference type="Proteomes" id="UP000004221"/>
    </source>
</evidence>
<evidence type="ECO:0000256" key="6">
    <source>
        <dbReference type="ARBA" id="ARBA00023008"/>
    </source>
</evidence>
<sequence length="176" mass="19895">MMDPQFTVFAIFLGLALIWSAVWIWVLRSARHPEPYSEVAPKTAVLRRRALYILLPIFVLIFGISMWWLPYPQVRASTIGPPQVVVNVTGQQWYWTLSRSEIPKGVPVEFVVTAKDVNHGFALYSPEGVLLTQVQAMPGHPNHLIYAFDKEGTYTIRCLEYCGLGHHGMAARLTVS</sequence>
<keyword evidence="5" id="KW-0249">Electron transport</keyword>
<keyword evidence="6" id="KW-0186">Copper</keyword>
<dbReference type="InterPro" id="IPR001505">
    <property type="entry name" value="Copper_CuA"/>
</dbReference>
<dbReference type="EC" id="1.9.3.1" evidence="10"/>
<dbReference type="AlphaFoldDB" id="I4EGB8"/>
<dbReference type="Proteomes" id="UP000004221">
    <property type="component" value="Unassembled WGS sequence"/>
</dbReference>
<dbReference type="GO" id="GO:0016020">
    <property type="term" value="C:membrane"/>
    <property type="evidence" value="ECO:0007669"/>
    <property type="project" value="UniProtKB-SubCell"/>
</dbReference>
<feature type="transmembrane region" description="Helical" evidence="8">
    <location>
        <begin position="50"/>
        <end position="69"/>
    </location>
</feature>
<dbReference type="SUPFAM" id="SSF49503">
    <property type="entry name" value="Cupredoxins"/>
    <property type="match status" value="1"/>
</dbReference>
<dbReference type="EMBL" id="CAGS01000188">
    <property type="protein sequence ID" value="CCF83730.1"/>
    <property type="molecule type" value="Genomic_DNA"/>
</dbReference>
<accession>I4EGB8</accession>
<keyword evidence="10" id="KW-0560">Oxidoreductase</keyword>
<comment type="subcellular location">
    <subcellularLocation>
        <location evidence="1">Membrane</location>
    </subcellularLocation>
</comment>
<evidence type="ECO:0000259" key="9">
    <source>
        <dbReference type="PROSITE" id="PS50857"/>
    </source>
</evidence>
<evidence type="ECO:0000256" key="8">
    <source>
        <dbReference type="SAM" id="Phobius"/>
    </source>
</evidence>
<organism evidence="10 11">
    <name type="scientific">Nitrolancea hollandica Lb</name>
    <dbReference type="NCBI Taxonomy" id="1129897"/>
    <lineage>
        <taxon>Bacteria</taxon>
        <taxon>Pseudomonadati</taxon>
        <taxon>Thermomicrobiota</taxon>
        <taxon>Thermomicrobia</taxon>
        <taxon>Sphaerobacterales</taxon>
        <taxon>Sphaerobacterineae</taxon>
        <taxon>Sphaerobacteraceae</taxon>
        <taxon>Nitrolancea</taxon>
    </lineage>
</organism>
<protein>
    <submittedName>
        <fullName evidence="10">Cytochrome c oxidase, subunit II</fullName>
        <ecNumber evidence="10">1.9.3.1</ecNumber>
    </submittedName>
</protein>
<dbReference type="GO" id="GO:0042773">
    <property type="term" value="P:ATP synthesis coupled electron transport"/>
    <property type="evidence" value="ECO:0007669"/>
    <property type="project" value="TreeGrafter"/>
</dbReference>
<name>I4EGB8_9BACT</name>
<evidence type="ECO:0000256" key="2">
    <source>
        <dbReference type="ARBA" id="ARBA00007866"/>
    </source>
</evidence>
<keyword evidence="8" id="KW-1133">Transmembrane helix</keyword>
<dbReference type="PANTHER" id="PTHR22888:SF9">
    <property type="entry name" value="CYTOCHROME C OXIDASE SUBUNIT 2"/>
    <property type="match status" value="1"/>
</dbReference>
<keyword evidence="3" id="KW-0813">Transport</keyword>
<evidence type="ECO:0000256" key="3">
    <source>
        <dbReference type="ARBA" id="ARBA00022448"/>
    </source>
</evidence>
<evidence type="ECO:0000256" key="1">
    <source>
        <dbReference type="ARBA" id="ARBA00004370"/>
    </source>
</evidence>
<dbReference type="PANTHER" id="PTHR22888">
    <property type="entry name" value="CYTOCHROME C OXIDASE, SUBUNIT II"/>
    <property type="match status" value="1"/>
</dbReference>
<comment type="similarity">
    <text evidence="2">Belongs to the cytochrome c oxidase subunit 2 family.</text>
</comment>
<keyword evidence="4" id="KW-0479">Metal-binding</keyword>
<dbReference type="GO" id="GO:0004129">
    <property type="term" value="F:cytochrome-c oxidase activity"/>
    <property type="evidence" value="ECO:0007669"/>
    <property type="project" value="InterPro"/>
</dbReference>
<dbReference type="GO" id="GO:0016491">
    <property type="term" value="F:oxidoreductase activity"/>
    <property type="evidence" value="ECO:0007669"/>
    <property type="project" value="UniProtKB-KW"/>
</dbReference>
<gene>
    <name evidence="10" type="primary">coxB</name>
    <name evidence="10" type="ORF">NITHO_2680004</name>
</gene>
<dbReference type="PROSITE" id="PS50857">
    <property type="entry name" value="COX2_CUA"/>
    <property type="match status" value="1"/>
</dbReference>
<keyword evidence="7 8" id="KW-0472">Membrane</keyword>
<evidence type="ECO:0000256" key="5">
    <source>
        <dbReference type="ARBA" id="ARBA00022982"/>
    </source>
</evidence>
<evidence type="ECO:0000256" key="7">
    <source>
        <dbReference type="ARBA" id="ARBA00023136"/>
    </source>
</evidence>
<reference evidence="10 11" key="1">
    <citation type="journal article" date="2012" name="ISME J.">
        <title>Nitrification expanded: discovery, physiology and genomics of a nitrite-oxidizing bacterium from the phylum Chloroflexi.</title>
        <authorList>
            <person name="Sorokin D.Y."/>
            <person name="Lucker S."/>
            <person name="Vejmelkova D."/>
            <person name="Kostrikina N.A."/>
            <person name="Kleerebezem R."/>
            <person name="Rijpstra W.I."/>
            <person name="Damste J.S."/>
            <person name="Le Paslier D."/>
            <person name="Muyzer G."/>
            <person name="Wagner M."/>
            <person name="van Loosdrecht M.C."/>
            <person name="Daims H."/>
        </authorList>
    </citation>
    <scope>NUCLEOTIDE SEQUENCE [LARGE SCALE GENOMIC DNA]</scope>
    <source>
        <strain evidence="11">none</strain>
    </source>
</reference>
<dbReference type="InterPro" id="IPR008972">
    <property type="entry name" value="Cupredoxin"/>
</dbReference>
<dbReference type="CDD" id="cd13916">
    <property type="entry name" value="CuRO_HCO_II_like_1"/>
    <property type="match status" value="1"/>
</dbReference>
<proteinExistence type="inferred from homology"/>
<dbReference type="Pfam" id="PF00116">
    <property type="entry name" value="COX2"/>
    <property type="match status" value="1"/>
</dbReference>
<evidence type="ECO:0000313" key="10">
    <source>
        <dbReference type="EMBL" id="CCF83730.1"/>
    </source>
</evidence>
<keyword evidence="8" id="KW-0812">Transmembrane</keyword>
<dbReference type="PROSITE" id="PS00078">
    <property type="entry name" value="COX2"/>
    <property type="match status" value="1"/>
</dbReference>
<feature type="transmembrane region" description="Helical" evidence="8">
    <location>
        <begin position="6"/>
        <end position="27"/>
    </location>
</feature>
<dbReference type="InterPro" id="IPR045187">
    <property type="entry name" value="CcO_II"/>
</dbReference>